<protein>
    <submittedName>
        <fullName evidence="2">Uncharacterized protein</fullName>
    </submittedName>
</protein>
<comment type="caution">
    <text evidence="2">The sequence shown here is derived from an EMBL/GenBank/DDBJ whole genome shotgun (WGS) entry which is preliminary data.</text>
</comment>
<feature type="compositionally biased region" description="Low complexity" evidence="1">
    <location>
        <begin position="110"/>
        <end position="121"/>
    </location>
</feature>
<reference evidence="2 3" key="1">
    <citation type="submission" date="2019-02" db="EMBL/GenBank/DDBJ databases">
        <title>Genome sequencing of the rare red list fungi Dentipellis fragilis.</title>
        <authorList>
            <person name="Buettner E."/>
            <person name="Kellner H."/>
        </authorList>
    </citation>
    <scope>NUCLEOTIDE SEQUENCE [LARGE SCALE GENOMIC DNA]</scope>
    <source>
        <strain evidence="2 3">DSM 105465</strain>
    </source>
</reference>
<feature type="region of interest" description="Disordered" evidence="1">
    <location>
        <begin position="104"/>
        <end position="158"/>
    </location>
</feature>
<proteinExistence type="predicted"/>
<gene>
    <name evidence="2" type="ORF">EVG20_g2663</name>
</gene>
<keyword evidence="3" id="KW-1185">Reference proteome</keyword>
<accession>A0A4Y9Z949</accession>
<evidence type="ECO:0000256" key="1">
    <source>
        <dbReference type="SAM" id="MobiDB-lite"/>
    </source>
</evidence>
<evidence type="ECO:0000313" key="3">
    <source>
        <dbReference type="Proteomes" id="UP000298327"/>
    </source>
</evidence>
<organism evidence="2 3">
    <name type="scientific">Dentipellis fragilis</name>
    <dbReference type="NCBI Taxonomy" id="205917"/>
    <lineage>
        <taxon>Eukaryota</taxon>
        <taxon>Fungi</taxon>
        <taxon>Dikarya</taxon>
        <taxon>Basidiomycota</taxon>
        <taxon>Agaricomycotina</taxon>
        <taxon>Agaricomycetes</taxon>
        <taxon>Russulales</taxon>
        <taxon>Hericiaceae</taxon>
        <taxon>Dentipellis</taxon>
    </lineage>
</organism>
<dbReference type="EMBL" id="SEOQ01000107">
    <property type="protein sequence ID" value="TFY70348.1"/>
    <property type="molecule type" value="Genomic_DNA"/>
</dbReference>
<dbReference type="Proteomes" id="UP000298327">
    <property type="component" value="Unassembled WGS sequence"/>
</dbReference>
<evidence type="ECO:0000313" key="2">
    <source>
        <dbReference type="EMBL" id="TFY70348.1"/>
    </source>
</evidence>
<dbReference type="AlphaFoldDB" id="A0A4Y9Z949"/>
<name>A0A4Y9Z949_9AGAM</name>
<sequence length="315" mass="34211">MLLYGQLRGGSEICLAAGPDDDGPLGTQPFAFVYIAVQHSRSIPKCIPESGSWCMESSAGAMTCFSPGMYLYALQSIHVTPLQRFLSRPTSSLIFQALASSEHPHPPWPSSHSPSQSAGSHGNKVNGQLRRHETHSFPPLASSEPLTQRGASPPPARSRQGCSCQLGLAFGLARLLLDAWVIQDEARRPDADAAQASHALLLLIYSSSSRSRAELDNGDWTWARTSASSELHICAFGASARALLTLFISVLELPPSTTWDAGWSRFALQRGIMTRTLCYSLVGSVSEICLARMVVTRLECSQHRPCAFVFIAIHY</sequence>